<dbReference type="Proteomes" id="UP000051836">
    <property type="component" value="Unassembled WGS sequence"/>
</dbReference>
<evidence type="ECO:0000313" key="3">
    <source>
        <dbReference type="Proteomes" id="UP000051836"/>
    </source>
</evidence>
<dbReference type="EMBL" id="LMAW01002708">
    <property type="protein sequence ID" value="KQK77862.1"/>
    <property type="molecule type" value="Genomic_DNA"/>
</dbReference>
<comment type="caution">
    <text evidence="2">The sequence shown here is derived from an EMBL/GenBank/DDBJ whole genome shotgun (WGS) entry which is preliminary data.</text>
</comment>
<evidence type="ECO:0000313" key="2">
    <source>
        <dbReference type="EMBL" id="KQK77862.1"/>
    </source>
</evidence>
<reference evidence="2 3" key="1">
    <citation type="submission" date="2015-10" db="EMBL/GenBank/DDBJ databases">
        <authorList>
            <person name="Gilbert D.G."/>
        </authorList>
    </citation>
    <scope>NUCLEOTIDE SEQUENCE [LARGE SCALE GENOMIC DNA]</scope>
    <source>
        <strain evidence="2">FVVF132</strain>
    </source>
</reference>
<evidence type="ECO:0000256" key="1">
    <source>
        <dbReference type="SAM" id="SignalP"/>
    </source>
</evidence>
<dbReference type="OrthoDB" id="6351423at2759"/>
<sequence>MTLHLLSILGLRTKITYLVAGGPNVKLNSTQAMYDITRYENISPLSMILEQLLKMRQKKCSAVEEVLTCIGTQRVDKKSAKVNGIQGDIG</sequence>
<organism evidence="2 3">
    <name type="scientific">Amazona aestiva</name>
    <name type="common">Blue-fronted Amazon parrot</name>
    <dbReference type="NCBI Taxonomy" id="12930"/>
    <lineage>
        <taxon>Eukaryota</taxon>
        <taxon>Metazoa</taxon>
        <taxon>Chordata</taxon>
        <taxon>Craniata</taxon>
        <taxon>Vertebrata</taxon>
        <taxon>Euteleostomi</taxon>
        <taxon>Archelosauria</taxon>
        <taxon>Archosauria</taxon>
        <taxon>Dinosauria</taxon>
        <taxon>Saurischia</taxon>
        <taxon>Theropoda</taxon>
        <taxon>Coelurosauria</taxon>
        <taxon>Aves</taxon>
        <taxon>Neognathae</taxon>
        <taxon>Neoaves</taxon>
        <taxon>Telluraves</taxon>
        <taxon>Australaves</taxon>
        <taxon>Psittaciformes</taxon>
        <taxon>Psittacidae</taxon>
        <taxon>Amazona</taxon>
    </lineage>
</organism>
<gene>
    <name evidence="2" type="ORF">AAES_121042</name>
</gene>
<feature type="chain" id="PRO_5006207878" evidence="1">
    <location>
        <begin position="21"/>
        <end position="90"/>
    </location>
</feature>
<dbReference type="AlphaFoldDB" id="A0A0Q3TBY1"/>
<protein>
    <submittedName>
        <fullName evidence="2">Uncharacterized protein</fullName>
    </submittedName>
</protein>
<keyword evidence="3" id="KW-1185">Reference proteome</keyword>
<name>A0A0Q3TBY1_AMAAE</name>
<accession>A0A0Q3TBY1</accession>
<keyword evidence="1" id="KW-0732">Signal</keyword>
<proteinExistence type="predicted"/>
<feature type="signal peptide" evidence="1">
    <location>
        <begin position="1"/>
        <end position="20"/>
    </location>
</feature>